<reference evidence="8 9" key="1">
    <citation type="submission" date="2024-11" db="EMBL/GenBank/DDBJ databases">
        <title>Chromosome-level genome assembly of the freshwater bivalve Anodonta woodiana.</title>
        <authorList>
            <person name="Chen X."/>
        </authorList>
    </citation>
    <scope>NUCLEOTIDE SEQUENCE [LARGE SCALE GENOMIC DNA]</scope>
    <source>
        <strain evidence="8">MN2024</strain>
        <tissue evidence="8">Gills</tissue>
    </source>
</reference>
<dbReference type="PRINTS" id="PR00405">
    <property type="entry name" value="REVINTRACTNG"/>
</dbReference>
<dbReference type="InterPro" id="IPR051718">
    <property type="entry name" value="ARF_GTPase-activating"/>
</dbReference>
<keyword evidence="1" id="KW-0343">GTPase activation</keyword>
<dbReference type="SMART" id="SM00105">
    <property type="entry name" value="ArfGap"/>
    <property type="match status" value="1"/>
</dbReference>
<dbReference type="InterPro" id="IPR037278">
    <property type="entry name" value="ARFGAP/RecO"/>
</dbReference>
<dbReference type="Proteomes" id="UP001634394">
    <property type="component" value="Unassembled WGS sequence"/>
</dbReference>
<dbReference type="Gene3D" id="1.10.220.150">
    <property type="entry name" value="Arf GTPase activating protein"/>
    <property type="match status" value="1"/>
</dbReference>
<dbReference type="PANTHER" id="PTHR45705:SF1">
    <property type="entry name" value="FI20236P1"/>
    <property type="match status" value="1"/>
</dbReference>
<sequence length="435" mass="47522">MTSRTEKDKQKAQQEKFQAVLSSLLKDDDNKYCVDCDAKGPRWASWNLGVFLCIRCAGIHRNLGVHISKVKSVNLDTWTPEQVAMMMEMGNSRARAVYEANMPDNHRRPQTDSALEAFIRSKYEQKKFIAREWVPPKPVIPRDLLEDEKDKKKSKGTQSSGNVRLNSAPVVTTPSHSKTENKPVTSSPPKVTEAMSQPTKPQGSNMVDLIGLDSTIPVSQPSSSGNLLDFNEFIGSSAPTSTLPPRSHSTPQLQQNGNVEVGMFDDSAIPSKSAKDSILALYGYSFQPPQHFGVPGVVAPSYTFLDTGGVYMPQQNTGMGMYNPAVSSMPQQMMGNPMAVQQPPMYGGGMMGMQQPAMMGMQQPSHMGIPQSNLGMYNANPQMQQQLQFQQMQQQMAAMKLAGAPMGGMAQTAPAAQGWGTQSTAGHTLSTNLWQ</sequence>
<dbReference type="CDD" id="cd08839">
    <property type="entry name" value="ArfGap_SMAP"/>
    <property type="match status" value="1"/>
</dbReference>
<evidence type="ECO:0000259" key="7">
    <source>
        <dbReference type="PROSITE" id="PS50115"/>
    </source>
</evidence>
<keyword evidence="9" id="KW-1185">Reference proteome</keyword>
<dbReference type="FunFam" id="1.10.220.150:FF:000009">
    <property type="entry name" value="stromal membrane-associated protein 1 isoform X1"/>
    <property type="match status" value="1"/>
</dbReference>
<evidence type="ECO:0000256" key="3">
    <source>
        <dbReference type="ARBA" id="ARBA00022771"/>
    </source>
</evidence>
<dbReference type="InterPro" id="IPR044732">
    <property type="entry name" value="ArfGAP_SMAP1-like"/>
</dbReference>
<evidence type="ECO:0000256" key="1">
    <source>
        <dbReference type="ARBA" id="ARBA00022468"/>
    </source>
</evidence>
<dbReference type="PANTHER" id="PTHR45705">
    <property type="entry name" value="FI20236P1"/>
    <property type="match status" value="1"/>
</dbReference>
<dbReference type="InterPro" id="IPR038508">
    <property type="entry name" value="ArfGAP_dom_sf"/>
</dbReference>
<dbReference type="Pfam" id="PF01412">
    <property type="entry name" value="ArfGap"/>
    <property type="match status" value="1"/>
</dbReference>
<evidence type="ECO:0000256" key="2">
    <source>
        <dbReference type="ARBA" id="ARBA00022723"/>
    </source>
</evidence>
<dbReference type="InterPro" id="IPR001164">
    <property type="entry name" value="ArfGAP_dom"/>
</dbReference>
<dbReference type="EMBL" id="JBJQND010000008">
    <property type="protein sequence ID" value="KAL3868315.1"/>
    <property type="molecule type" value="Genomic_DNA"/>
</dbReference>
<feature type="domain" description="Arf-GAP" evidence="7">
    <location>
        <begin position="18"/>
        <end position="136"/>
    </location>
</feature>
<protein>
    <recommendedName>
        <fullName evidence="7">Arf-GAP domain-containing protein</fullName>
    </recommendedName>
</protein>
<gene>
    <name evidence="8" type="ORF">ACJMK2_041135</name>
</gene>
<organism evidence="8 9">
    <name type="scientific">Sinanodonta woodiana</name>
    <name type="common">Chinese pond mussel</name>
    <name type="synonym">Anodonta woodiana</name>
    <dbReference type="NCBI Taxonomy" id="1069815"/>
    <lineage>
        <taxon>Eukaryota</taxon>
        <taxon>Metazoa</taxon>
        <taxon>Spiralia</taxon>
        <taxon>Lophotrochozoa</taxon>
        <taxon>Mollusca</taxon>
        <taxon>Bivalvia</taxon>
        <taxon>Autobranchia</taxon>
        <taxon>Heteroconchia</taxon>
        <taxon>Palaeoheterodonta</taxon>
        <taxon>Unionida</taxon>
        <taxon>Unionoidea</taxon>
        <taxon>Unionidae</taxon>
        <taxon>Unioninae</taxon>
        <taxon>Sinanodonta</taxon>
    </lineage>
</organism>
<evidence type="ECO:0000256" key="6">
    <source>
        <dbReference type="SAM" id="MobiDB-lite"/>
    </source>
</evidence>
<dbReference type="GO" id="GO:0008270">
    <property type="term" value="F:zinc ion binding"/>
    <property type="evidence" value="ECO:0007669"/>
    <property type="project" value="UniProtKB-KW"/>
</dbReference>
<dbReference type="AlphaFoldDB" id="A0ABD3W6X8"/>
<feature type="compositionally biased region" description="Polar residues" evidence="6">
    <location>
        <begin position="419"/>
        <end position="435"/>
    </location>
</feature>
<dbReference type="GO" id="GO:0005096">
    <property type="term" value="F:GTPase activator activity"/>
    <property type="evidence" value="ECO:0007669"/>
    <property type="project" value="UniProtKB-KW"/>
</dbReference>
<evidence type="ECO:0000313" key="9">
    <source>
        <dbReference type="Proteomes" id="UP001634394"/>
    </source>
</evidence>
<evidence type="ECO:0000256" key="5">
    <source>
        <dbReference type="PROSITE-ProRule" id="PRU00288"/>
    </source>
</evidence>
<feature type="region of interest" description="Disordered" evidence="6">
    <location>
        <begin position="412"/>
        <end position="435"/>
    </location>
</feature>
<evidence type="ECO:0000313" key="8">
    <source>
        <dbReference type="EMBL" id="KAL3868315.1"/>
    </source>
</evidence>
<dbReference type="SUPFAM" id="SSF57863">
    <property type="entry name" value="ArfGap/RecO-like zinc finger"/>
    <property type="match status" value="1"/>
</dbReference>
<proteinExistence type="predicted"/>
<evidence type="ECO:0000256" key="4">
    <source>
        <dbReference type="ARBA" id="ARBA00022833"/>
    </source>
</evidence>
<keyword evidence="4" id="KW-0862">Zinc</keyword>
<dbReference type="PROSITE" id="PS50115">
    <property type="entry name" value="ARFGAP"/>
    <property type="match status" value="1"/>
</dbReference>
<accession>A0ABD3W6X8</accession>
<comment type="caution">
    <text evidence="8">The sequence shown here is derived from an EMBL/GenBank/DDBJ whole genome shotgun (WGS) entry which is preliminary data.</text>
</comment>
<name>A0ABD3W6X8_SINWO</name>
<keyword evidence="2" id="KW-0479">Metal-binding</keyword>
<feature type="compositionally biased region" description="Polar residues" evidence="6">
    <location>
        <begin position="156"/>
        <end position="205"/>
    </location>
</feature>
<keyword evidence="3 5" id="KW-0863">Zinc-finger</keyword>
<feature type="region of interest" description="Disordered" evidence="6">
    <location>
        <begin position="141"/>
        <end position="207"/>
    </location>
</feature>